<dbReference type="RefSeq" id="WP_184856596.1">
    <property type="nucleotide sequence ID" value="NZ_JACHLK010000003.1"/>
</dbReference>
<dbReference type="GO" id="GO:0030976">
    <property type="term" value="F:thiamine pyrophosphate binding"/>
    <property type="evidence" value="ECO:0007669"/>
    <property type="project" value="TreeGrafter"/>
</dbReference>
<evidence type="ECO:0000256" key="1">
    <source>
        <dbReference type="ARBA" id="ARBA00022729"/>
    </source>
</evidence>
<evidence type="ECO:0000256" key="2">
    <source>
        <dbReference type="SAM" id="SignalP"/>
    </source>
</evidence>
<name>A0A7X0PC22_9BURK</name>
<dbReference type="Pfam" id="PF13343">
    <property type="entry name" value="SBP_bac_6"/>
    <property type="match status" value="1"/>
</dbReference>
<dbReference type="GO" id="GO:0015888">
    <property type="term" value="P:thiamine transport"/>
    <property type="evidence" value="ECO:0007669"/>
    <property type="project" value="TreeGrafter"/>
</dbReference>
<comment type="caution">
    <text evidence="3">The sequence shown here is derived from an EMBL/GenBank/DDBJ whole genome shotgun (WGS) entry which is preliminary data.</text>
</comment>
<dbReference type="GO" id="GO:0030288">
    <property type="term" value="C:outer membrane-bounded periplasmic space"/>
    <property type="evidence" value="ECO:0007669"/>
    <property type="project" value="TreeGrafter"/>
</dbReference>
<gene>
    <name evidence="3" type="ORF">HNP48_001825</name>
</gene>
<organism evidence="3 4">
    <name type="scientific">Acidovorax soli</name>
    <dbReference type="NCBI Taxonomy" id="592050"/>
    <lineage>
        <taxon>Bacteria</taxon>
        <taxon>Pseudomonadati</taxon>
        <taxon>Pseudomonadota</taxon>
        <taxon>Betaproteobacteria</taxon>
        <taxon>Burkholderiales</taxon>
        <taxon>Comamonadaceae</taxon>
        <taxon>Acidovorax</taxon>
    </lineage>
</organism>
<protein>
    <submittedName>
        <fullName evidence="3">Putative spermidine/putrescine transport system substrate-binding protein</fullName>
    </submittedName>
</protein>
<feature type="chain" id="PRO_5030561419" evidence="2">
    <location>
        <begin position="29"/>
        <end position="363"/>
    </location>
</feature>
<dbReference type="Proteomes" id="UP000575083">
    <property type="component" value="Unassembled WGS sequence"/>
</dbReference>
<dbReference type="PANTHER" id="PTHR30006">
    <property type="entry name" value="THIAMINE-BINDING PERIPLASMIC PROTEIN-RELATED"/>
    <property type="match status" value="1"/>
</dbReference>
<dbReference type="Gene3D" id="3.40.190.10">
    <property type="entry name" value="Periplasmic binding protein-like II"/>
    <property type="match status" value="2"/>
</dbReference>
<evidence type="ECO:0000313" key="3">
    <source>
        <dbReference type="EMBL" id="MBB6559158.1"/>
    </source>
</evidence>
<proteinExistence type="predicted"/>
<reference evidence="3 4" key="1">
    <citation type="submission" date="2020-08" db="EMBL/GenBank/DDBJ databases">
        <title>Functional genomics of gut bacteria from endangered species of beetles.</title>
        <authorList>
            <person name="Carlos-Shanley C."/>
        </authorList>
    </citation>
    <scope>NUCLEOTIDE SEQUENCE [LARGE SCALE GENOMIC DNA]</scope>
    <source>
        <strain evidence="3 4">S00198</strain>
    </source>
</reference>
<evidence type="ECO:0000313" key="4">
    <source>
        <dbReference type="Proteomes" id="UP000575083"/>
    </source>
</evidence>
<feature type="signal peptide" evidence="2">
    <location>
        <begin position="1"/>
        <end position="28"/>
    </location>
</feature>
<dbReference type="EMBL" id="JACHLK010000003">
    <property type="protein sequence ID" value="MBB6559158.1"/>
    <property type="molecule type" value="Genomic_DNA"/>
</dbReference>
<keyword evidence="4" id="KW-1185">Reference proteome</keyword>
<dbReference type="PANTHER" id="PTHR30006:SF2">
    <property type="entry name" value="ABC TRANSPORTER SUBSTRATE-BINDING PROTEIN"/>
    <property type="match status" value="1"/>
</dbReference>
<dbReference type="AlphaFoldDB" id="A0A7X0PC22"/>
<accession>A0A7X0PC22</accession>
<dbReference type="GO" id="GO:0030975">
    <property type="term" value="F:thiamine binding"/>
    <property type="evidence" value="ECO:0007669"/>
    <property type="project" value="TreeGrafter"/>
</dbReference>
<keyword evidence="1 2" id="KW-0732">Signal</keyword>
<sequence length="363" mass="39329">MQRRQLIQAAGALPALSFATLAARTAFAFDGPELYAGEKALYAEAQKEGLCVSFDTGPEWANWKSLFRDFKKRYPEIELTYNDIGSAATVVALEKTKRRPQADTAYYFAASAVDAAKKDVVAPFKPVNFDKLPPVFREAEGRWFTIHTLNIAFLVNKKLVKNMPTGWADLLKPEFKNTVVYLDPRSTGIGQVLTFAAAYANGGGVDNVQPGTDYLGKLHAAGNVLRVEGTTPYAKFLKGEIPVWISYENDGLKAKHVDGMGDAVEVVIPKEASVAAPYAISLVKNGPNPNAGKLWLNFIMSEAGQSLFAQGFVRPAVPGTPLAADVAAKMPAAPQIRPLDVVKASERKADVDRLWAQAALGNK</sequence>
<dbReference type="SUPFAM" id="SSF53850">
    <property type="entry name" value="Periplasmic binding protein-like II"/>
    <property type="match status" value="1"/>
</dbReference>